<evidence type="ECO:0000256" key="1">
    <source>
        <dbReference type="SAM" id="MobiDB-lite"/>
    </source>
</evidence>
<dbReference type="InterPro" id="IPR037914">
    <property type="entry name" value="SpoVT-AbrB_sf"/>
</dbReference>
<dbReference type="GO" id="GO:0000976">
    <property type="term" value="F:transcription cis-regulatory region binding"/>
    <property type="evidence" value="ECO:0007669"/>
    <property type="project" value="TreeGrafter"/>
</dbReference>
<feature type="compositionally biased region" description="Pro residues" evidence="1">
    <location>
        <begin position="188"/>
        <end position="197"/>
    </location>
</feature>
<dbReference type="InterPro" id="IPR003444">
    <property type="entry name" value="MraZ"/>
</dbReference>
<evidence type="ECO:0000313" key="2">
    <source>
        <dbReference type="EMBL" id="PZO74178.1"/>
    </source>
</evidence>
<protein>
    <recommendedName>
        <fullName evidence="4">Transcriptional regulator MraZ</fullName>
    </recommendedName>
</protein>
<dbReference type="InterPro" id="IPR038619">
    <property type="entry name" value="MraZ_sf"/>
</dbReference>
<dbReference type="EMBL" id="QFMX01000006">
    <property type="protein sequence ID" value="PZO74178.1"/>
    <property type="molecule type" value="Genomic_DNA"/>
</dbReference>
<feature type="region of interest" description="Disordered" evidence="1">
    <location>
        <begin position="160"/>
        <end position="210"/>
    </location>
</feature>
<dbReference type="GO" id="GO:0003700">
    <property type="term" value="F:DNA-binding transcription factor activity"/>
    <property type="evidence" value="ECO:0007669"/>
    <property type="project" value="InterPro"/>
</dbReference>
<name>A0A2W5B109_9SPHN</name>
<dbReference type="SUPFAM" id="SSF89447">
    <property type="entry name" value="AbrB/MazE/MraZ-like"/>
    <property type="match status" value="1"/>
</dbReference>
<comment type="caution">
    <text evidence="2">The sequence shown here is derived from an EMBL/GenBank/DDBJ whole genome shotgun (WGS) entry which is preliminary data.</text>
</comment>
<organism evidence="2 3">
    <name type="scientific">Sphingomonas taxi</name>
    <dbReference type="NCBI Taxonomy" id="1549858"/>
    <lineage>
        <taxon>Bacteria</taxon>
        <taxon>Pseudomonadati</taxon>
        <taxon>Pseudomonadota</taxon>
        <taxon>Alphaproteobacteria</taxon>
        <taxon>Sphingomonadales</taxon>
        <taxon>Sphingomonadaceae</taxon>
        <taxon>Sphingomonas</taxon>
    </lineage>
</organism>
<accession>A0A2W5B109</accession>
<dbReference type="GO" id="GO:2000143">
    <property type="term" value="P:negative regulation of DNA-templated transcription initiation"/>
    <property type="evidence" value="ECO:0007669"/>
    <property type="project" value="TreeGrafter"/>
</dbReference>
<evidence type="ECO:0000313" key="3">
    <source>
        <dbReference type="Proteomes" id="UP000249555"/>
    </source>
</evidence>
<dbReference type="AlphaFoldDB" id="A0A2W5B109"/>
<reference evidence="2 3" key="1">
    <citation type="submission" date="2017-08" db="EMBL/GenBank/DDBJ databases">
        <title>Infants hospitalized years apart are colonized by the same room-sourced microbial strains.</title>
        <authorList>
            <person name="Brooks B."/>
            <person name="Olm M.R."/>
            <person name="Firek B.A."/>
            <person name="Baker R."/>
            <person name="Thomas B.C."/>
            <person name="Morowitz M.J."/>
            <person name="Banfield J.F."/>
        </authorList>
    </citation>
    <scope>NUCLEOTIDE SEQUENCE [LARGE SCALE GENOMIC DNA]</scope>
    <source>
        <strain evidence="2">S2_018_000_R3_119</strain>
    </source>
</reference>
<dbReference type="Gene3D" id="3.40.1550.20">
    <property type="entry name" value="Transcriptional regulator MraZ domain"/>
    <property type="match status" value="1"/>
</dbReference>
<gene>
    <name evidence="2" type="ORF">DI640_07300</name>
</gene>
<dbReference type="PANTHER" id="PTHR34701">
    <property type="entry name" value="TRANSCRIPTIONAL REGULATOR MRAZ"/>
    <property type="match status" value="1"/>
</dbReference>
<dbReference type="Proteomes" id="UP000249555">
    <property type="component" value="Unassembled WGS sequence"/>
</dbReference>
<proteinExistence type="predicted"/>
<dbReference type="PANTHER" id="PTHR34701:SF1">
    <property type="entry name" value="TRANSCRIPTIONAL REGULATOR MRAZ"/>
    <property type="match status" value="1"/>
</dbReference>
<sequence length="210" mass="23040">MDELFVGSAVSTISARGELILPEHFCITIQARQAREDLFIGLHADDPCMLVYDRRSVADQHCALSDLGGEQAWDSGTRDTLLRRRLGFVAPAQMDGKGRLRIASWMRSRRGVRQRALLVGMGRHFEVWNLDQVLEQGPGDLIVLAALHLDSLTLASPTIKEDHHEPALSRLGARRRAARPGKSGVPVQPLPALPARPDPLRAIGGRVGGR</sequence>
<evidence type="ECO:0008006" key="4">
    <source>
        <dbReference type="Google" id="ProtNLM"/>
    </source>
</evidence>